<accession>A0A9P4XWC9</accession>
<dbReference type="Proteomes" id="UP000803844">
    <property type="component" value="Unassembled WGS sequence"/>
</dbReference>
<sequence>MEARERKAQVDIMPATQAQSSKKRVHWDSGNVDEDEDEGAVLGSNESSSHGNSDGSYDEKPLSKRRKTHQGTTDEAHVLPQRRRTRSMSRAEDATPRRTRSRSRATE</sequence>
<dbReference type="AlphaFoldDB" id="A0A9P4XWC9"/>
<organism evidence="2 3">
    <name type="scientific">Cryphonectria parasitica (strain ATCC 38755 / EP155)</name>
    <dbReference type="NCBI Taxonomy" id="660469"/>
    <lineage>
        <taxon>Eukaryota</taxon>
        <taxon>Fungi</taxon>
        <taxon>Dikarya</taxon>
        <taxon>Ascomycota</taxon>
        <taxon>Pezizomycotina</taxon>
        <taxon>Sordariomycetes</taxon>
        <taxon>Sordariomycetidae</taxon>
        <taxon>Diaporthales</taxon>
        <taxon>Cryphonectriaceae</taxon>
        <taxon>Cryphonectria-Endothia species complex</taxon>
        <taxon>Cryphonectria</taxon>
    </lineage>
</organism>
<feature type="compositionally biased region" description="Basic residues" evidence="1">
    <location>
        <begin position="97"/>
        <end position="107"/>
    </location>
</feature>
<dbReference type="EMBL" id="MU032350">
    <property type="protein sequence ID" value="KAF3762121.1"/>
    <property type="molecule type" value="Genomic_DNA"/>
</dbReference>
<proteinExistence type="predicted"/>
<dbReference type="RefSeq" id="XP_040773100.1">
    <property type="nucleotide sequence ID" value="XM_040919771.1"/>
</dbReference>
<keyword evidence="3" id="KW-1185">Reference proteome</keyword>
<dbReference type="GeneID" id="63836900"/>
<feature type="compositionally biased region" description="Polar residues" evidence="1">
    <location>
        <begin position="44"/>
        <end position="55"/>
    </location>
</feature>
<evidence type="ECO:0000313" key="3">
    <source>
        <dbReference type="Proteomes" id="UP000803844"/>
    </source>
</evidence>
<protein>
    <submittedName>
        <fullName evidence="2">Uncharacterized protein</fullName>
    </submittedName>
</protein>
<comment type="caution">
    <text evidence="2">The sequence shown here is derived from an EMBL/GenBank/DDBJ whole genome shotgun (WGS) entry which is preliminary data.</text>
</comment>
<evidence type="ECO:0000256" key="1">
    <source>
        <dbReference type="SAM" id="MobiDB-lite"/>
    </source>
</evidence>
<name>A0A9P4XWC9_CRYP1</name>
<reference evidence="2" key="1">
    <citation type="journal article" date="2020" name="Phytopathology">
        <title>Genome sequence of the chestnut blight fungus Cryphonectria parasitica EP155: A fundamental resource for an archetypical invasive plant pathogen.</title>
        <authorList>
            <person name="Crouch J.A."/>
            <person name="Dawe A."/>
            <person name="Aerts A."/>
            <person name="Barry K."/>
            <person name="Churchill A.C.L."/>
            <person name="Grimwood J."/>
            <person name="Hillman B."/>
            <person name="Milgroom M.G."/>
            <person name="Pangilinan J."/>
            <person name="Smith M."/>
            <person name="Salamov A."/>
            <person name="Schmutz J."/>
            <person name="Yadav J."/>
            <person name="Grigoriev I.V."/>
            <person name="Nuss D."/>
        </authorList>
    </citation>
    <scope>NUCLEOTIDE SEQUENCE</scope>
    <source>
        <strain evidence="2">EP155</strain>
    </source>
</reference>
<evidence type="ECO:0000313" key="2">
    <source>
        <dbReference type="EMBL" id="KAF3762121.1"/>
    </source>
</evidence>
<gene>
    <name evidence="2" type="ORF">M406DRAFT_323439</name>
</gene>
<feature type="region of interest" description="Disordered" evidence="1">
    <location>
        <begin position="1"/>
        <end position="107"/>
    </location>
</feature>